<sequence length="595" mass="65818">MKMKKLLSFLLAAATLTLTACGSSTASTESASSSGDSGSAQEAQTAEDASAGDVDNGDGSYYNEALGYTYGTTFHSDEPITYTMFFNDNDAYPYKDSWAQDGGIFAEIAAATNVTLDITIVNNASYSDKVSLAISSGTAPYIIPKMYSETAYVTGGGIVPVSDYIQYMPNYTGMIETYDLQTEVDTLLQEDGKYYRLPGLKETALQDYALLVRSDLFEAAGHDVTELENDWTWDEFIDILVDVKAYMVEQGIVGENDYIWSDRWCGATSGYGQGGSLLNLIASSFGIYSGWGITSNSAGLYFDWDNDEFALSATSDSYKEYMSVVQRLVVDEKILDPETWTQDDDVADGKFYRGETALITTNRSQYTTQVEGLASQLGEGSFEVYEVVLPVGNNNYQAEKSRLECGVCISSGALDELGEDEFIRMMRFVDWLWYSEAGLTLTKWGVEGETYTVTDGVYALTDGYYCGGLSIPQSSDDQVDMRLEYGFACGNFMYSGSRELLTSNFSAELRDFYERMAEYRELQEVDPAIAMSEDDAEQANLWATPLKDTINTWTLKFAMGQADLEADWDTYVAEVEAQNAQSLVDLYNSYYKGTN</sequence>
<proteinExistence type="predicted"/>
<evidence type="ECO:0000313" key="5">
    <source>
        <dbReference type="Proteomes" id="UP000823891"/>
    </source>
</evidence>
<dbReference type="AlphaFoldDB" id="A0A9D2NIM4"/>
<dbReference type="Proteomes" id="UP000823891">
    <property type="component" value="Unassembled WGS sequence"/>
</dbReference>
<gene>
    <name evidence="4" type="ORF">H9761_15550</name>
</gene>
<feature type="chain" id="PRO_5039081769" evidence="3">
    <location>
        <begin position="27"/>
        <end position="595"/>
    </location>
</feature>
<dbReference type="InterPro" id="IPR050490">
    <property type="entry name" value="Bact_solute-bd_prot1"/>
</dbReference>
<evidence type="ECO:0000256" key="2">
    <source>
        <dbReference type="SAM" id="MobiDB-lite"/>
    </source>
</evidence>
<protein>
    <submittedName>
        <fullName evidence="4">Extracellular solute-binding protein</fullName>
    </submittedName>
</protein>
<evidence type="ECO:0000256" key="3">
    <source>
        <dbReference type="SAM" id="SignalP"/>
    </source>
</evidence>
<reference evidence="4" key="2">
    <citation type="submission" date="2021-04" db="EMBL/GenBank/DDBJ databases">
        <authorList>
            <person name="Gilroy R."/>
        </authorList>
    </citation>
    <scope>NUCLEOTIDE SEQUENCE</scope>
    <source>
        <strain evidence="4">USAMLcec2-132</strain>
    </source>
</reference>
<name>A0A9D2NIM4_9FIRM</name>
<dbReference type="SUPFAM" id="SSF53850">
    <property type="entry name" value="Periplasmic binding protein-like II"/>
    <property type="match status" value="1"/>
</dbReference>
<comment type="caution">
    <text evidence="4">The sequence shown here is derived from an EMBL/GenBank/DDBJ whole genome shotgun (WGS) entry which is preliminary data.</text>
</comment>
<organism evidence="4 5">
    <name type="scientific">Candidatus Eisenbergiella merdavium</name>
    <dbReference type="NCBI Taxonomy" id="2838551"/>
    <lineage>
        <taxon>Bacteria</taxon>
        <taxon>Bacillati</taxon>
        <taxon>Bacillota</taxon>
        <taxon>Clostridia</taxon>
        <taxon>Lachnospirales</taxon>
        <taxon>Lachnospiraceae</taxon>
        <taxon>Eisenbergiella</taxon>
    </lineage>
</organism>
<evidence type="ECO:0000313" key="4">
    <source>
        <dbReference type="EMBL" id="HJC25089.1"/>
    </source>
</evidence>
<dbReference type="PROSITE" id="PS51257">
    <property type="entry name" value="PROKAR_LIPOPROTEIN"/>
    <property type="match status" value="1"/>
</dbReference>
<evidence type="ECO:0000256" key="1">
    <source>
        <dbReference type="ARBA" id="ARBA00022729"/>
    </source>
</evidence>
<feature type="region of interest" description="Disordered" evidence="2">
    <location>
        <begin position="25"/>
        <end position="56"/>
    </location>
</feature>
<keyword evidence="1 3" id="KW-0732">Signal</keyword>
<accession>A0A9D2NIM4</accession>
<feature type="signal peptide" evidence="3">
    <location>
        <begin position="1"/>
        <end position="26"/>
    </location>
</feature>
<feature type="compositionally biased region" description="Low complexity" evidence="2">
    <location>
        <begin position="25"/>
        <end position="40"/>
    </location>
</feature>
<reference evidence="4" key="1">
    <citation type="journal article" date="2021" name="PeerJ">
        <title>Extensive microbial diversity within the chicken gut microbiome revealed by metagenomics and culture.</title>
        <authorList>
            <person name="Gilroy R."/>
            <person name="Ravi A."/>
            <person name="Getino M."/>
            <person name="Pursley I."/>
            <person name="Horton D.L."/>
            <person name="Alikhan N.F."/>
            <person name="Baker D."/>
            <person name="Gharbi K."/>
            <person name="Hall N."/>
            <person name="Watson M."/>
            <person name="Adriaenssens E.M."/>
            <person name="Foster-Nyarko E."/>
            <person name="Jarju S."/>
            <person name="Secka A."/>
            <person name="Antonio M."/>
            <person name="Oren A."/>
            <person name="Chaudhuri R.R."/>
            <person name="La Ragione R."/>
            <person name="Hildebrand F."/>
            <person name="Pallen M.J."/>
        </authorList>
    </citation>
    <scope>NUCLEOTIDE SEQUENCE</scope>
    <source>
        <strain evidence="4">USAMLcec2-132</strain>
    </source>
</reference>
<dbReference type="PANTHER" id="PTHR43649:SF33">
    <property type="entry name" value="POLYGALACTURONAN_RHAMNOGALACTURONAN-BINDING PROTEIN YTCQ"/>
    <property type="match status" value="1"/>
</dbReference>
<dbReference type="PANTHER" id="PTHR43649">
    <property type="entry name" value="ARABINOSE-BINDING PROTEIN-RELATED"/>
    <property type="match status" value="1"/>
</dbReference>
<dbReference type="EMBL" id="DWWS01000054">
    <property type="protein sequence ID" value="HJC25089.1"/>
    <property type="molecule type" value="Genomic_DNA"/>
</dbReference>
<dbReference type="Gene3D" id="3.40.190.10">
    <property type="entry name" value="Periplasmic binding protein-like II"/>
    <property type="match status" value="3"/>
</dbReference>